<gene>
    <name evidence="1" type="ORF">J4032_22095</name>
</gene>
<accession>A0ABY3WTA0</accession>
<dbReference type="Proteomes" id="UP000828924">
    <property type="component" value="Chromosome"/>
</dbReference>
<evidence type="ECO:0000313" key="1">
    <source>
        <dbReference type="EMBL" id="UNM13790.1"/>
    </source>
</evidence>
<dbReference type="RefSeq" id="WP_242332711.1">
    <property type="nucleotide sequence ID" value="NZ_CP071872.1"/>
</dbReference>
<organism evidence="1 2">
    <name type="scientific">Streptomyces formicae</name>
    <dbReference type="NCBI Taxonomy" id="1616117"/>
    <lineage>
        <taxon>Bacteria</taxon>
        <taxon>Bacillati</taxon>
        <taxon>Actinomycetota</taxon>
        <taxon>Actinomycetes</taxon>
        <taxon>Kitasatosporales</taxon>
        <taxon>Streptomycetaceae</taxon>
        <taxon>Streptomyces</taxon>
    </lineage>
</organism>
<reference evidence="1 2" key="1">
    <citation type="submission" date="2021-03" db="EMBL/GenBank/DDBJ databases">
        <title>Complete genome of Streptomyces formicae strain 1H-GS9 (DSM 100524).</title>
        <authorList>
            <person name="Atanasov K.E."/>
            <person name="Altabella T."/>
            <person name="Ferrer A."/>
        </authorList>
    </citation>
    <scope>NUCLEOTIDE SEQUENCE [LARGE SCALE GENOMIC DNA]</scope>
    <source>
        <strain evidence="1 2">1H-GS9</strain>
    </source>
</reference>
<proteinExistence type="predicted"/>
<protein>
    <submittedName>
        <fullName evidence="1">Uncharacterized protein</fullName>
    </submittedName>
</protein>
<dbReference type="EMBL" id="CP071872">
    <property type="protein sequence ID" value="UNM13790.1"/>
    <property type="molecule type" value="Genomic_DNA"/>
</dbReference>
<sequence>MRFTTRLIDDYLTALRAGDELNLARIEAIADDYDAHNPGSQLVAELEVLAQPVAA</sequence>
<name>A0ABY3WTA0_9ACTN</name>
<evidence type="ECO:0000313" key="2">
    <source>
        <dbReference type="Proteomes" id="UP000828924"/>
    </source>
</evidence>
<keyword evidence="2" id="KW-1185">Reference proteome</keyword>